<feature type="region of interest" description="Disordered" evidence="1">
    <location>
        <begin position="128"/>
        <end position="159"/>
    </location>
</feature>
<dbReference type="EMBL" id="ML119056">
    <property type="protein sequence ID" value="ROT38248.1"/>
    <property type="molecule type" value="Genomic_DNA"/>
</dbReference>
<evidence type="ECO:0000256" key="1">
    <source>
        <dbReference type="SAM" id="MobiDB-lite"/>
    </source>
</evidence>
<dbReference type="AlphaFoldDB" id="A0A3N2PUS6"/>
<keyword evidence="3" id="KW-1185">Reference proteome</keyword>
<evidence type="ECO:0000313" key="3">
    <source>
        <dbReference type="Proteomes" id="UP000272025"/>
    </source>
</evidence>
<dbReference type="GeneID" id="39582764"/>
<name>A0A3N2PUS6_SODAK</name>
<reference evidence="2 3" key="1">
    <citation type="journal article" date="2018" name="Mol. Ecol.">
        <title>The obligate alkalophilic soda-lake fungus Sodiomyces alkalinus has shifted to a protein diet.</title>
        <authorList>
            <person name="Grum-Grzhimaylo A.A."/>
            <person name="Falkoski D.L."/>
            <person name="van den Heuvel J."/>
            <person name="Valero-Jimenez C.A."/>
            <person name="Min B."/>
            <person name="Choi I.G."/>
            <person name="Lipzen A."/>
            <person name="Daum C.G."/>
            <person name="Aanen D.K."/>
            <person name="Tsang A."/>
            <person name="Henrissat B."/>
            <person name="Bilanenko E.N."/>
            <person name="de Vries R.P."/>
            <person name="van Kan J.A.L."/>
            <person name="Grigoriev I.V."/>
            <person name="Debets A.J.M."/>
        </authorList>
    </citation>
    <scope>NUCLEOTIDE SEQUENCE [LARGE SCALE GENOMIC DNA]</scope>
    <source>
        <strain evidence="2 3">F11</strain>
    </source>
</reference>
<protein>
    <submittedName>
        <fullName evidence="2">Uncharacterized protein</fullName>
    </submittedName>
</protein>
<organism evidence="2 3">
    <name type="scientific">Sodiomyces alkalinus (strain CBS 110278 / VKM F-3762 / F11)</name>
    <name type="common">Alkaliphilic filamentous fungus</name>
    <dbReference type="NCBI Taxonomy" id="1314773"/>
    <lineage>
        <taxon>Eukaryota</taxon>
        <taxon>Fungi</taxon>
        <taxon>Dikarya</taxon>
        <taxon>Ascomycota</taxon>
        <taxon>Pezizomycotina</taxon>
        <taxon>Sordariomycetes</taxon>
        <taxon>Hypocreomycetidae</taxon>
        <taxon>Glomerellales</taxon>
        <taxon>Plectosphaerellaceae</taxon>
        <taxon>Sodiomyces</taxon>
    </lineage>
</organism>
<dbReference type="RefSeq" id="XP_028466054.1">
    <property type="nucleotide sequence ID" value="XM_028614286.1"/>
</dbReference>
<dbReference type="Proteomes" id="UP000272025">
    <property type="component" value="Unassembled WGS sequence"/>
</dbReference>
<feature type="compositionally biased region" description="Basic and acidic residues" evidence="1">
    <location>
        <begin position="20"/>
        <end position="34"/>
    </location>
</feature>
<feature type="region of interest" description="Disordered" evidence="1">
    <location>
        <begin position="15"/>
        <end position="40"/>
    </location>
</feature>
<proteinExistence type="predicted"/>
<accession>A0A3N2PUS6</accession>
<sequence length="169" mass="18798">MSIERSKLVTWFDGNSKAETVPEQRPRVHEDPGETSRISLGSRLTGNPRASILDDVQDLSAAYSSLKTVPLFTKPDPRESVIKDSSISLRGMSCNWKNRGAWLARVLSTLILRETVMVWCSASTFGSHFHSSHKPQKRQTMEESNPQSAPMGHGNGCRVPQHWLGSLPD</sequence>
<evidence type="ECO:0000313" key="2">
    <source>
        <dbReference type="EMBL" id="ROT38248.1"/>
    </source>
</evidence>
<gene>
    <name evidence="2" type="ORF">SODALDRAFT_360591</name>
</gene>